<reference evidence="2 3" key="1">
    <citation type="submission" date="2023-02" db="EMBL/GenBank/DDBJ databases">
        <title>LHISI_Scaffold_Assembly.</title>
        <authorList>
            <person name="Stuart O.P."/>
            <person name="Cleave R."/>
            <person name="Magrath M.J.L."/>
            <person name="Mikheyev A.S."/>
        </authorList>
    </citation>
    <scope>NUCLEOTIDE SEQUENCE [LARGE SCALE GENOMIC DNA]</scope>
    <source>
        <strain evidence="2">Daus_M_001</strain>
        <tissue evidence="2">Leg muscle</tissue>
    </source>
</reference>
<keyword evidence="3" id="KW-1185">Reference proteome</keyword>
<protein>
    <submittedName>
        <fullName evidence="2">Uncharacterized protein</fullName>
    </submittedName>
</protein>
<gene>
    <name evidence="2" type="ORF">PR048_024940</name>
</gene>
<sequence length="996" mass="111363">MMFLKKKRKRKENTYEENRVKTPLSSAIPLNKRFQVHESELSVAVDARREGGGALGIAVESRRHRDVVTDTRPAVITSPLSSHSSRHVLQLRRNELLVANRLLHSVARDLGTTLVIKAIGAWNHVSRRVVAEQCKERAEYACMAFVHGYCDRNGRVVQKLSIRAGGLEDLSPGRKPDARNQWLTAIAEKPLINSENNLQACSGETPWYNVSQPAYSQMARIWNSLCETLKTITARRPRVREPSGLSARRLSGCGGGRKEGRTREAVEVEVARPLLPRQGCGSLDTRPGLPGRTTHIHPRPPRMWVRLSRKASASSPPLPRHPTPSPLERAAGQSLQVLLLPLFHFPYATPNLEDVAALRQSSAAGANESWRSTYRRPAYAARVLSSTSAPPPYSPPPLAIQEQVAVAERLECSPPIKVKRVQSPAGLLPDFRMWESCRTIPLVDGFSRGSPALSFRRCSVLTSITLINSQYLAPKPPKSIHSPLGLYYDLHAKQVEKYCTVTIHSLFDWAYQNQVTPTLNFRDWLADTPQTSTTSGDHVRRMYGGAAVAEWLACSPPTMANRVQSPAGLLRIFATGECAGWTMQLVGGFSRGSPVSPILAFRRNFILSSFHTHRLSRPRSSNRDRSRQMTQFRRTALQQMIEMYATRNRRIFLSPEICTHNVTWPTHVVLWAKISANGRIRRLQVTLTRNTGYLATYHKKPPCFVYSLSLGVCISARSHGTLSLLRPIKEKYLNETKHVSRRADNAVIRDTCAGGPFPSALSLEAPSRTVGFTHQFHTLLSIHGSNTSPAVVPQSPVVVHNSLHSRTLGQAAYIKDCRALGCDSIYSVLGCHLESSPTRVMRHGRLRRSQSHQNILASSPSSATARWAAVHYSQKWESGGRECIVPRRGEGEWVSYHGLGQLSGRQLQHLTILLIKNEVCRISRFPHALVFRRLLRAHLASPSSALISLRNSTLGSVFRNVDLSLKLYRYDSQRKQLSGNQHPEIRKFLEQEQRLS</sequence>
<evidence type="ECO:0000256" key="1">
    <source>
        <dbReference type="SAM" id="MobiDB-lite"/>
    </source>
</evidence>
<feature type="region of interest" description="Disordered" evidence="1">
    <location>
        <begin position="277"/>
        <end position="299"/>
    </location>
</feature>
<dbReference type="Proteomes" id="UP001159363">
    <property type="component" value="Chromosome 9"/>
</dbReference>
<evidence type="ECO:0000313" key="2">
    <source>
        <dbReference type="EMBL" id="KAJ8874099.1"/>
    </source>
</evidence>
<feature type="compositionally biased region" description="Basic and acidic residues" evidence="1">
    <location>
        <begin position="256"/>
        <end position="265"/>
    </location>
</feature>
<feature type="region of interest" description="Disordered" evidence="1">
    <location>
        <begin position="237"/>
        <end position="265"/>
    </location>
</feature>
<comment type="caution">
    <text evidence="2">The sequence shown here is derived from an EMBL/GenBank/DDBJ whole genome shotgun (WGS) entry which is preliminary data.</text>
</comment>
<organism evidence="2 3">
    <name type="scientific">Dryococelus australis</name>
    <dbReference type="NCBI Taxonomy" id="614101"/>
    <lineage>
        <taxon>Eukaryota</taxon>
        <taxon>Metazoa</taxon>
        <taxon>Ecdysozoa</taxon>
        <taxon>Arthropoda</taxon>
        <taxon>Hexapoda</taxon>
        <taxon>Insecta</taxon>
        <taxon>Pterygota</taxon>
        <taxon>Neoptera</taxon>
        <taxon>Polyneoptera</taxon>
        <taxon>Phasmatodea</taxon>
        <taxon>Verophasmatodea</taxon>
        <taxon>Anareolatae</taxon>
        <taxon>Phasmatidae</taxon>
        <taxon>Eurycanthinae</taxon>
        <taxon>Dryococelus</taxon>
    </lineage>
</organism>
<accession>A0ABQ9GPZ3</accession>
<name>A0ABQ9GPZ3_9NEOP</name>
<evidence type="ECO:0000313" key="3">
    <source>
        <dbReference type="Proteomes" id="UP001159363"/>
    </source>
</evidence>
<proteinExistence type="predicted"/>
<dbReference type="EMBL" id="JARBHB010000010">
    <property type="protein sequence ID" value="KAJ8874099.1"/>
    <property type="molecule type" value="Genomic_DNA"/>
</dbReference>